<keyword evidence="8" id="KW-1185">Reference proteome</keyword>
<sequence length="419" mass="45536">MSASGPAVPARAGSAARRYVVYLVCVALAGWALASYDLNLLVLALPAIAHDLAISETGLGMLGFFVFGAQFVITLFTGYAMDRLGRRRVWMFCLTGTAIFTGLTALVNGFWSLVLVRAIASGLAYSELAVSITIVNEQLPARGRGFLYSIVQGGWPLGVFLASGVYLAAGGLGWRLVFLFGILPIVAVILGRIFIRESDRFEHERALRPDDQQRITLRELFLIEGPIRRQLVLLSASWIFYGISYVATNFYITYWLTTYKGYSGTDASKLLLVSGGIGFFFYIVGGALGERFGRRSVLIWSGLAVAPLTVLFYFAQSPAAVAVIYFVLYQATNGTWSGAGYAYQGESFPTRIRGSAVGFLSAMGVLGFVLGSLLWTWMSFFGNPGLTWFVVATASSLGMWLTLLLRPIPPGLELEEIAA</sequence>
<dbReference type="Gene3D" id="1.20.1250.20">
    <property type="entry name" value="MFS general substrate transporter like domains"/>
    <property type="match status" value="2"/>
</dbReference>
<dbReference type="SUPFAM" id="SSF103473">
    <property type="entry name" value="MFS general substrate transporter"/>
    <property type="match status" value="1"/>
</dbReference>
<keyword evidence="3 5" id="KW-1133">Transmembrane helix</keyword>
<feature type="domain" description="Major facilitator superfamily (MFS) profile" evidence="6">
    <location>
        <begin position="23"/>
        <end position="410"/>
    </location>
</feature>
<evidence type="ECO:0000259" key="6">
    <source>
        <dbReference type="PROSITE" id="PS50850"/>
    </source>
</evidence>
<organism evidence="7 8">
    <name type="scientific">Lichenicoccus roseus</name>
    <dbReference type="NCBI Taxonomy" id="2683649"/>
    <lineage>
        <taxon>Bacteria</taxon>
        <taxon>Pseudomonadati</taxon>
        <taxon>Pseudomonadota</taxon>
        <taxon>Alphaproteobacteria</taxon>
        <taxon>Acetobacterales</taxon>
        <taxon>Acetobacteraceae</taxon>
        <taxon>Lichenicoccus</taxon>
    </lineage>
</organism>
<comment type="caution">
    <text evidence="7">The sequence shown here is derived from an EMBL/GenBank/DDBJ whole genome shotgun (WGS) entry which is preliminary data.</text>
</comment>
<dbReference type="InterPro" id="IPR011701">
    <property type="entry name" value="MFS"/>
</dbReference>
<feature type="transmembrane region" description="Helical" evidence="5">
    <location>
        <begin position="267"/>
        <end position="285"/>
    </location>
</feature>
<feature type="transmembrane region" description="Helical" evidence="5">
    <location>
        <begin position="89"/>
        <end position="108"/>
    </location>
</feature>
<feature type="transmembrane region" description="Helical" evidence="5">
    <location>
        <begin position="297"/>
        <end position="316"/>
    </location>
</feature>
<dbReference type="InterPro" id="IPR036259">
    <property type="entry name" value="MFS_trans_sf"/>
</dbReference>
<dbReference type="AlphaFoldDB" id="A0A5R9J3C4"/>
<evidence type="ECO:0000256" key="4">
    <source>
        <dbReference type="ARBA" id="ARBA00023136"/>
    </source>
</evidence>
<dbReference type="InterPro" id="IPR020846">
    <property type="entry name" value="MFS_dom"/>
</dbReference>
<evidence type="ECO:0000256" key="3">
    <source>
        <dbReference type="ARBA" id="ARBA00022989"/>
    </source>
</evidence>
<evidence type="ECO:0000256" key="1">
    <source>
        <dbReference type="ARBA" id="ARBA00004141"/>
    </source>
</evidence>
<comment type="subcellular location">
    <subcellularLocation>
        <location evidence="1">Membrane</location>
        <topology evidence="1">Multi-pass membrane protein</topology>
    </subcellularLocation>
</comment>
<evidence type="ECO:0000313" key="7">
    <source>
        <dbReference type="EMBL" id="TLU71343.1"/>
    </source>
</evidence>
<feature type="transmembrane region" description="Helical" evidence="5">
    <location>
        <begin position="355"/>
        <end position="380"/>
    </location>
</feature>
<evidence type="ECO:0000313" key="8">
    <source>
        <dbReference type="Proteomes" id="UP000305654"/>
    </source>
</evidence>
<name>A0A5R9J3C4_9PROT</name>
<dbReference type="Proteomes" id="UP000305654">
    <property type="component" value="Unassembled WGS sequence"/>
</dbReference>
<feature type="transmembrane region" description="Helical" evidence="5">
    <location>
        <begin position="57"/>
        <end position="77"/>
    </location>
</feature>
<feature type="transmembrane region" description="Helical" evidence="5">
    <location>
        <begin position="231"/>
        <end position="255"/>
    </location>
</feature>
<feature type="transmembrane region" description="Helical" evidence="5">
    <location>
        <begin position="114"/>
        <end position="134"/>
    </location>
</feature>
<dbReference type="EMBL" id="VCDI01000007">
    <property type="protein sequence ID" value="TLU71343.1"/>
    <property type="molecule type" value="Genomic_DNA"/>
</dbReference>
<gene>
    <name evidence="7" type="ORF">FE263_17775</name>
</gene>
<dbReference type="PROSITE" id="PS50850">
    <property type="entry name" value="MFS"/>
    <property type="match status" value="1"/>
</dbReference>
<dbReference type="Pfam" id="PF07690">
    <property type="entry name" value="MFS_1"/>
    <property type="match status" value="1"/>
</dbReference>
<dbReference type="OrthoDB" id="5368493at2"/>
<dbReference type="PANTHER" id="PTHR23508">
    <property type="entry name" value="CARBOXYLIC ACID TRANSPORTER PROTEIN HOMOLOG"/>
    <property type="match status" value="1"/>
</dbReference>
<dbReference type="GO" id="GO:0005886">
    <property type="term" value="C:plasma membrane"/>
    <property type="evidence" value="ECO:0007669"/>
    <property type="project" value="TreeGrafter"/>
</dbReference>
<keyword evidence="2 5" id="KW-0812">Transmembrane</keyword>
<protein>
    <submittedName>
        <fullName evidence="7">MFS transporter</fullName>
    </submittedName>
</protein>
<feature type="transmembrane region" description="Helical" evidence="5">
    <location>
        <begin position="174"/>
        <end position="195"/>
    </location>
</feature>
<dbReference type="PANTHER" id="PTHR23508:SF10">
    <property type="entry name" value="CARBOXYLIC ACID TRANSPORTER PROTEIN HOMOLOG"/>
    <property type="match status" value="1"/>
</dbReference>
<keyword evidence="4 5" id="KW-0472">Membrane</keyword>
<proteinExistence type="predicted"/>
<dbReference type="GO" id="GO:0046943">
    <property type="term" value="F:carboxylic acid transmembrane transporter activity"/>
    <property type="evidence" value="ECO:0007669"/>
    <property type="project" value="TreeGrafter"/>
</dbReference>
<feature type="transmembrane region" description="Helical" evidence="5">
    <location>
        <begin position="386"/>
        <end position="405"/>
    </location>
</feature>
<evidence type="ECO:0000256" key="2">
    <source>
        <dbReference type="ARBA" id="ARBA00022692"/>
    </source>
</evidence>
<feature type="transmembrane region" description="Helical" evidence="5">
    <location>
        <begin position="146"/>
        <end position="168"/>
    </location>
</feature>
<feature type="transmembrane region" description="Helical" evidence="5">
    <location>
        <begin position="322"/>
        <end position="343"/>
    </location>
</feature>
<dbReference type="RefSeq" id="WP_138327380.1">
    <property type="nucleotide sequence ID" value="NZ_VCDI01000007.1"/>
</dbReference>
<accession>A0A5R9J3C4</accession>
<evidence type="ECO:0000256" key="5">
    <source>
        <dbReference type="SAM" id="Phobius"/>
    </source>
</evidence>
<reference evidence="7 8" key="1">
    <citation type="submission" date="2019-05" db="EMBL/GenBank/DDBJ databases">
        <authorList>
            <person name="Pankratov T."/>
            <person name="Grouzdev D."/>
        </authorList>
    </citation>
    <scope>NUCLEOTIDE SEQUENCE [LARGE SCALE GENOMIC DNA]</scope>
    <source>
        <strain evidence="7 8">KEBCLARHB70R</strain>
    </source>
</reference>
<feature type="transmembrane region" description="Helical" evidence="5">
    <location>
        <begin position="20"/>
        <end position="45"/>
    </location>
</feature>